<protein>
    <submittedName>
        <fullName evidence="3">Uncharacterized protein</fullName>
    </submittedName>
</protein>
<feature type="compositionally biased region" description="Low complexity" evidence="1">
    <location>
        <begin position="249"/>
        <end position="268"/>
    </location>
</feature>
<organism evidence="3 4">
    <name type="scientific">Nocardioides lianchengensis</name>
    <dbReference type="NCBI Taxonomy" id="1045774"/>
    <lineage>
        <taxon>Bacteria</taxon>
        <taxon>Bacillati</taxon>
        <taxon>Actinomycetota</taxon>
        <taxon>Actinomycetes</taxon>
        <taxon>Propionibacteriales</taxon>
        <taxon>Nocardioidaceae</taxon>
        <taxon>Nocardioides</taxon>
    </lineage>
</organism>
<dbReference type="STRING" id="1045774.SAMN05421872_113127"/>
<evidence type="ECO:0000313" key="4">
    <source>
        <dbReference type="Proteomes" id="UP000199034"/>
    </source>
</evidence>
<sequence>MTDAPPDPDPKLDIDWLKTLAGALAAVTTAVLLSTLGAAGTLVGAALGSVAATVGTALYTRGLATSREQVARVQGSALQKVGIAQAEVRRAARRQDDAPAVEAHLEHADEQLAEARQDLDAVKERPRTGLPWKRIGLLAAGTFVAVVLALSAFELLGGKPVSSYTGGTDGSGGTSFSRLTGSGGQSQDDDRGDQQRPDRGDRDQDDDQPVEPSDDPTPTPSGEPTEAEPSETPSETPSQSPTPTPSETPAPSGSTSPSPSAPTTSPGG</sequence>
<evidence type="ECO:0000256" key="2">
    <source>
        <dbReference type="SAM" id="Phobius"/>
    </source>
</evidence>
<keyword evidence="2" id="KW-1133">Transmembrane helix</keyword>
<dbReference type="RefSeq" id="WP_090860329.1">
    <property type="nucleotide sequence ID" value="NZ_FMZM01000013.1"/>
</dbReference>
<feature type="compositionally biased region" description="Basic and acidic residues" evidence="1">
    <location>
        <begin position="188"/>
        <end position="202"/>
    </location>
</feature>
<evidence type="ECO:0000313" key="3">
    <source>
        <dbReference type="EMBL" id="SDE01374.1"/>
    </source>
</evidence>
<dbReference type="OrthoDB" id="3791021at2"/>
<evidence type="ECO:0000256" key="1">
    <source>
        <dbReference type="SAM" id="MobiDB-lite"/>
    </source>
</evidence>
<feature type="compositionally biased region" description="Acidic residues" evidence="1">
    <location>
        <begin position="203"/>
        <end position="214"/>
    </location>
</feature>
<reference evidence="4" key="1">
    <citation type="submission" date="2016-10" db="EMBL/GenBank/DDBJ databases">
        <authorList>
            <person name="Varghese N."/>
            <person name="Submissions S."/>
        </authorList>
    </citation>
    <scope>NUCLEOTIDE SEQUENCE [LARGE SCALE GENOMIC DNA]</scope>
    <source>
        <strain evidence="4">CGMCC 4.6858</strain>
    </source>
</reference>
<keyword evidence="2" id="KW-0472">Membrane</keyword>
<gene>
    <name evidence="3" type="ORF">SAMN05421872_113127</name>
</gene>
<keyword evidence="4" id="KW-1185">Reference proteome</keyword>
<name>A0A1G6ZFB4_9ACTN</name>
<feature type="compositionally biased region" description="Low complexity" evidence="1">
    <location>
        <begin position="230"/>
        <end position="239"/>
    </location>
</feature>
<feature type="region of interest" description="Disordered" evidence="1">
    <location>
        <begin position="163"/>
        <end position="268"/>
    </location>
</feature>
<keyword evidence="2" id="KW-0812">Transmembrane</keyword>
<feature type="transmembrane region" description="Helical" evidence="2">
    <location>
        <begin position="20"/>
        <end position="43"/>
    </location>
</feature>
<dbReference type="EMBL" id="FMZM01000013">
    <property type="protein sequence ID" value="SDE01374.1"/>
    <property type="molecule type" value="Genomic_DNA"/>
</dbReference>
<accession>A0A1G6ZFB4</accession>
<dbReference type="Proteomes" id="UP000199034">
    <property type="component" value="Unassembled WGS sequence"/>
</dbReference>
<dbReference type="AlphaFoldDB" id="A0A1G6ZFB4"/>
<feature type="transmembrane region" description="Helical" evidence="2">
    <location>
        <begin position="135"/>
        <end position="153"/>
    </location>
</feature>
<proteinExistence type="predicted"/>